<dbReference type="PANTHER" id="PTHR40621:SF7">
    <property type="entry name" value="BZIP DOMAIN-CONTAINING PROTEIN"/>
    <property type="match status" value="1"/>
</dbReference>
<dbReference type="InterPro" id="IPR018287">
    <property type="entry name" value="Hap4_TF_heteromerisation"/>
</dbReference>
<keyword evidence="7" id="KW-1185">Reference proteome</keyword>
<feature type="compositionally biased region" description="Low complexity" evidence="4">
    <location>
        <begin position="195"/>
        <end position="205"/>
    </location>
</feature>
<dbReference type="GO" id="GO:0090575">
    <property type="term" value="C:RNA polymerase II transcription regulator complex"/>
    <property type="evidence" value="ECO:0007669"/>
    <property type="project" value="TreeGrafter"/>
</dbReference>
<feature type="compositionally biased region" description="Low complexity" evidence="4">
    <location>
        <begin position="378"/>
        <end position="397"/>
    </location>
</feature>
<evidence type="ECO:0000256" key="1">
    <source>
        <dbReference type="ARBA" id="ARBA00004123"/>
    </source>
</evidence>
<feature type="region of interest" description="Disordered" evidence="4">
    <location>
        <begin position="374"/>
        <end position="397"/>
    </location>
</feature>
<dbReference type="InterPro" id="IPR050936">
    <property type="entry name" value="AP-1-like"/>
</dbReference>
<feature type="region of interest" description="Disordered" evidence="4">
    <location>
        <begin position="155"/>
        <end position="205"/>
    </location>
</feature>
<organism evidence="6 7">
    <name type="scientific">Ascodesmis nigricans</name>
    <dbReference type="NCBI Taxonomy" id="341454"/>
    <lineage>
        <taxon>Eukaryota</taxon>
        <taxon>Fungi</taxon>
        <taxon>Dikarya</taxon>
        <taxon>Ascomycota</taxon>
        <taxon>Pezizomycotina</taxon>
        <taxon>Pezizomycetes</taxon>
        <taxon>Pezizales</taxon>
        <taxon>Ascodesmidaceae</taxon>
        <taxon>Ascodesmis</taxon>
    </lineage>
</organism>
<evidence type="ECO:0000256" key="4">
    <source>
        <dbReference type="SAM" id="MobiDB-lite"/>
    </source>
</evidence>
<evidence type="ECO:0000256" key="3">
    <source>
        <dbReference type="SAM" id="Coils"/>
    </source>
</evidence>
<dbReference type="SMART" id="SM00338">
    <property type="entry name" value="BRLZ"/>
    <property type="match status" value="1"/>
</dbReference>
<dbReference type="PROSITE" id="PS00036">
    <property type="entry name" value="BZIP_BASIC"/>
    <property type="match status" value="1"/>
</dbReference>
<keyword evidence="3" id="KW-0175">Coiled coil</keyword>
<reference evidence="6 7" key="1">
    <citation type="submission" date="2019-04" db="EMBL/GenBank/DDBJ databases">
        <title>Comparative genomics and transcriptomics to analyze fruiting body development in filamentous ascomycetes.</title>
        <authorList>
            <consortium name="DOE Joint Genome Institute"/>
            <person name="Lutkenhaus R."/>
            <person name="Traeger S."/>
            <person name="Breuer J."/>
            <person name="Kuo A."/>
            <person name="Lipzen A."/>
            <person name="Pangilinan J."/>
            <person name="Dilworth D."/>
            <person name="Sandor L."/>
            <person name="Poggeler S."/>
            <person name="Barry K."/>
            <person name="Grigoriev I.V."/>
            <person name="Nowrousian M."/>
        </authorList>
    </citation>
    <scope>NUCLEOTIDE SEQUENCE [LARGE SCALE GENOMIC DNA]</scope>
    <source>
        <strain evidence="6 7">CBS 389.68</strain>
    </source>
</reference>
<feature type="region of interest" description="Disordered" evidence="4">
    <location>
        <begin position="431"/>
        <end position="457"/>
    </location>
</feature>
<dbReference type="Pfam" id="PF10297">
    <property type="entry name" value="Hap4_Hap_bind"/>
    <property type="match status" value="1"/>
</dbReference>
<dbReference type="OrthoDB" id="5374328at2759"/>
<dbReference type="Proteomes" id="UP000298138">
    <property type="component" value="Unassembled WGS sequence"/>
</dbReference>
<sequence>MSSVCGADLDVDTAIASPAASVGSPTTYPTLAPSIAPAAPSPEACGSPVIVTQKEWVIPPRPKPGRKPATDTPPTKRKAQNRAAQRAFRERRAARVNELEDKLKQVAEETAATTANYVAQITALTKTNSELALANTALQKQIAELQEKMKLLESTGGNEGNGEPGQAIQQMASPAPSSDHDDLAMPISIPTPQTSSGAPSGCCRSGGSSNGGGGGGCACLAAAASSSTSSTISKRSTSPSISDSSKRRRYDYLETDFTTAFSSSRRSTVSIHSRKPRISRPPPDPCGFCSEGTPCVCAEVANAMDMASSDNESIHDFSNPHNDDDEEASFTIPNTTSPITSPMRSHRALSPLSSSLQLAPLLTDLDDFSAQQVLPNITPNNNTTTNNSSSSSGCSPGNCAQCRADPMSTLFCQSVVSNKVLDIETPPPSISTLLSLGRPSSSASNSRGQQQQQLPSRTYIPCSAAYQTLSRHRGFDEAAADLGSLVRPLVVERGEGGCPRVEVSSVRDVLKMLDRRFGRGTEG</sequence>
<accession>A0A4S2MQT9</accession>
<feature type="compositionally biased region" description="Polar residues" evidence="4">
    <location>
        <begin position="167"/>
        <end position="176"/>
    </location>
</feature>
<dbReference type="Gene3D" id="1.20.5.170">
    <property type="match status" value="1"/>
</dbReference>
<feature type="domain" description="BZIP" evidence="5">
    <location>
        <begin position="76"/>
        <end position="91"/>
    </location>
</feature>
<dbReference type="InParanoid" id="A0A4S2MQT9"/>
<dbReference type="AlphaFoldDB" id="A0A4S2MQT9"/>
<feature type="compositionally biased region" description="Polar residues" evidence="4">
    <location>
        <begin position="431"/>
        <end position="456"/>
    </location>
</feature>
<evidence type="ECO:0000313" key="7">
    <source>
        <dbReference type="Proteomes" id="UP000298138"/>
    </source>
</evidence>
<feature type="region of interest" description="Disordered" evidence="4">
    <location>
        <begin position="263"/>
        <end position="284"/>
    </location>
</feature>
<name>A0A4S2MQT9_9PEZI</name>
<dbReference type="InterPro" id="IPR046347">
    <property type="entry name" value="bZIP_sf"/>
</dbReference>
<feature type="compositionally biased region" description="Low complexity" evidence="4">
    <location>
        <begin position="29"/>
        <end position="44"/>
    </location>
</feature>
<dbReference type="STRING" id="341454.A0A4S2MQT9"/>
<dbReference type="PANTHER" id="PTHR40621">
    <property type="entry name" value="TRANSCRIPTION FACTOR KAPC-RELATED"/>
    <property type="match status" value="1"/>
</dbReference>
<dbReference type="SUPFAM" id="SSF57959">
    <property type="entry name" value="Leucine zipper domain"/>
    <property type="match status" value="1"/>
</dbReference>
<dbReference type="InterPro" id="IPR004827">
    <property type="entry name" value="bZIP"/>
</dbReference>
<proteinExistence type="predicted"/>
<dbReference type="EMBL" id="ML220131">
    <property type="protein sequence ID" value="TGZ79485.1"/>
    <property type="molecule type" value="Genomic_DNA"/>
</dbReference>
<evidence type="ECO:0000259" key="5">
    <source>
        <dbReference type="PROSITE" id="PS00036"/>
    </source>
</evidence>
<feature type="region of interest" description="Disordered" evidence="4">
    <location>
        <begin position="17"/>
        <end position="46"/>
    </location>
</feature>
<comment type="subcellular location">
    <subcellularLocation>
        <location evidence="1">Nucleus</location>
    </subcellularLocation>
</comment>
<evidence type="ECO:0000256" key="2">
    <source>
        <dbReference type="ARBA" id="ARBA00023242"/>
    </source>
</evidence>
<gene>
    <name evidence="6" type="ORF">EX30DRAFT_350221</name>
</gene>
<feature type="coiled-coil region" evidence="3">
    <location>
        <begin position="89"/>
        <end position="155"/>
    </location>
</feature>
<dbReference type="GO" id="GO:0001228">
    <property type="term" value="F:DNA-binding transcription activator activity, RNA polymerase II-specific"/>
    <property type="evidence" value="ECO:0007669"/>
    <property type="project" value="TreeGrafter"/>
</dbReference>
<keyword evidence="2" id="KW-0539">Nucleus</keyword>
<feature type="region of interest" description="Disordered" evidence="4">
    <location>
        <begin position="58"/>
        <end position="86"/>
    </location>
</feature>
<dbReference type="GO" id="GO:0000976">
    <property type="term" value="F:transcription cis-regulatory region binding"/>
    <property type="evidence" value="ECO:0007669"/>
    <property type="project" value="InterPro"/>
</dbReference>
<evidence type="ECO:0000313" key="6">
    <source>
        <dbReference type="EMBL" id="TGZ79485.1"/>
    </source>
</evidence>
<protein>
    <recommendedName>
        <fullName evidence="5">BZIP domain-containing protein</fullName>
    </recommendedName>
</protein>